<dbReference type="InterPro" id="IPR000719">
    <property type="entry name" value="Prot_kinase_dom"/>
</dbReference>
<dbReference type="GO" id="GO:0005524">
    <property type="term" value="F:ATP binding"/>
    <property type="evidence" value="ECO:0007669"/>
    <property type="project" value="UniProtKB-UniRule"/>
</dbReference>
<feature type="compositionally biased region" description="Acidic residues" evidence="2">
    <location>
        <begin position="176"/>
        <end position="186"/>
    </location>
</feature>
<dbReference type="PROSITE" id="PS00107">
    <property type="entry name" value="PROTEIN_KINASE_ATP"/>
    <property type="match status" value="1"/>
</dbReference>
<dbReference type="GO" id="GO:0004672">
    <property type="term" value="F:protein kinase activity"/>
    <property type="evidence" value="ECO:0007669"/>
    <property type="project" value="InterPro"/>
</dbReference>
<name>A0A7S7YET0_9VIRU</name>
<dbReference type="InterPro" id="IPR011009">
    <property type="entry name" value="Kinase-like_dom_sf"/>
</dbReference>
<dbReference type="InterPro" id="IPR017441">
    <property type="entry name" value="Protein_kinase_ATP_BS"/>
</dbReference>
<evidence type="ECO:0000313" key="5">
    <source>
        <dbReference type="Proteomes" id="UP001162098"/>
    </source>
</evidence>
<feature type="region of interest" description="Disordered" evidence="2">
    <location>
        <begin position="171"/>
        <end position="192"/>
    </location>
</feature>
<evidence type="ECO:0000259" key="3">
    <source>
        <dbReference type="PROSITE" id="PS50011"/>
    </source>
</evidence>
<dbReference type="KEGG" id="vg:80543631"/>
<feature type="domain" description="Protein kinase" evidence="3">
    <location>
        <begin position="140"/>
        <end position="439"/>
    </location>
</feature>
<accession>A0A7S7YET0</accession>
<dbReference type="GO" id="GO:0006353">
    <property type="term" value="P:DNA-templated transcription termination"/>
    <property type="evidence" value="ECO:0007669"/>
    <property type="project" value="InterPro"/>
</dbReference>
<evidence type="ECO:0000256" key="2">
    <source>
        <dbReference type="SAM" id="MobiDB-lite"/>
    </source>
</evidence>
<protein>
    <recommendedName>
        <fullName evidence="3">Protein kinase domain-containing protein</fullName>
    </recommendedName>
</protein>
<dbReference type="Gene3D" id="1.10.720.10">
    <property type="match status" value="1"/>
</dbReference>
<keyword evidence="1" id="KW-0067">ATP-binding</keyword>
<evidence type="ECO:0000256" key="1">
    <source>
        <dbReference type="PROSITE-ProRule" id="PRU10141"/>
    </source>
</evidence>
<dbReference type="InterPro" id="IPR011112">
    <property type="entry name" value="Rho-like_N"/>
</dbReference>
<reference evidence="4 5" key="1">
    <citation type="submission" date="2020-09" db="EMBL/GenBank/DDBJ databases">
        <authorList>
            <person name="Zhang R."/>
            <person name="Garcia K."/>
            <person name="Ogata H."/>
        </authorList>
    </citation>
    <scope>NUCLEOTIDE SEQUENCE [LARGE SCALE GENOMIC DNA]</scope>
    <source>
        <strain evidence="5">stheno</strain>
    </source>
</reference>
<dbReference type="PROSITE" id="PS50011">
    <property type="entry name" value="PROTEIN_KINASE_DOM"/>
    <property type="match status" value="1"/>
</dbReference>
<evidence type="ECO:0000313" key="4">
    <source>
        <dbReference type="EMBL" id="QPB44435.1"/>
    </source>
</evidence>
<dbReference type="EMBL" id="MW018138">
    <property type="protein sequence ID" value="QPB44435.1"/>
    <property type="molecule type" value="Genomic_DNA"/>
</dbReference>
<organism evidence="4 5">
    <name type="scientific">Medusavirus stheno T3</name>
    <dbReference type="NCBI Taxonomy" id="3069717"/>
    <lineage>
        <taxon>Viruses</taxon>
        <taxon>Varidnaviria</taxon>
        <taxon>Bamfordvirae</taxon>
        <taxon>Nucleocytoviricota</taxon>
        <taxon>Megaviricetes</taxon>
        <taxon>Mamonoviridae</taxon>
        <taxon>Medusavirus</taxon>
        <taxon>Medusavirus sthenus</taxon>
    </lineage>
</organism>
<dbReference type="Pfam" id="PF07498">
    <property type="entry name" value="Rho_N"/>
    <property type="match status" value="1"/>
</dbReference>
<proteinExistence type="predicted"/>
<dbReference type="SUPFAM" id="SSF56112">
    <property type="entry name" value="Protein kinase-like (PK-like)"/>
    <property type="match status" value="1"/>
</dbReference>
<sequence>MGISDKTVAELRAIAKSRGNIRNYSRMRKAELIATLKRQPDGVAATSPTIAQLRKEARLRKVPGYSRMSKASLVRAMSKTTAATVVEPNTFVPCLMTARDAANINRFFKTHPGVGRFDPNNACKTLQSLFPPDLPCVKGWTFDSILGAGRYGLTVGVSSGDKQAAFKVVTTRRGLDEEDEDEEDAQDLTSKDPVEEARIQEVFAKAGIAPKILQICTRYSPAVRGRKKHECPEYAMIVMDRILGVAENLLGNLALGAGYENVLAMNKDFWHQCREILTEMARMGYTHGDMNLGNIALNSDPDNDFGPSGFQVLLIDYGLATTKFACTAADVSWFVRNACSPFHMDLAENVFRVWNANYKRLYRDFLVPASIELFEWAIATTEAELVRPGSKLPKALGRQGIAAMRRLRGLYRKYPWSPADASTITNMQKKLAHAYVREI</sequence>
<dbReference type="Gene3D" id="1.10.510.10">
    <property type="entry name" value="Transferase(Phosphotransferase) domain 1"/>
    <property type="match status" value="1"/>
</dbReference>
<keyword evidence="1" id="KW-0547">Nucleotide-binding</keyword>
<dbReference type="Proteomes" id="UP001162098">
    <property type="component" value="Segment"/>
</dbReference>
<feature type="binding site" evidence="1">
    <location>
        <position position="167"/>
    </location>
    <ligand>
        <name>ATP</name>
        <dbReference type="ChEBI" id="CHEBI:30616"/>
    </ligand>
</feature>
<keyword evidence="5" id="KW-1185">Reference proteome</keyword>
<dbReference type="SMART" id="SM00959">
    <property type="entry name" value="Rho_N"/>
    <property type="match status" value="1"/>
</dbReference>